<dbReference type="OrthoDB" id="441890at2759"/>
<feature type="compositionally biased region" description="Low complexity" evidence="1">
    <location>
        <begin position="94"/>
        <end position="103"/>
    </location>
</feature>
<keyword evidence="5" id="KW-1185">Reference proteome</keyword>
<dbReference type="InterPro" id="IPR041698">
    <property type="entry name" value="Methyltransf_25"/>
</dbReference>
<feature type="region of interest" description="Disordered" evidence="1">
    <location>
        <begin position="866"/>
        <end position="908"/>
    </location>
</feature>
<evidence type="ECO:0000259" key="3">
    <source>
        <dbReference type="Pfam" id="PF13649"/>
    </source>
</evidence>
<evidence type="ECO:0000313" key="5">
    <source>
        <dbReference type="Proteomes" id="UP000738325"/>
    </source>
</evidence>
<evidence type="ECO:0000259" key="2">
    <source>
        <dbReference type="Pfam" id="PF07000"/>
    </source>
</evidence>
<feature type="region of interest" description="Disordered" evidence="1">
    <location>
        <begin position="565"/>
        <end position="586"/>
    </location>
</feature>
<dbReference type="Gene3D" id="3.40.50.150">
    <property type="entry name" value="Vaccinia Virus protein VP39"/>
    <property type="match status" value="1"/>
</dbReference>
<dbReference type="AlphaFoldDB" id="A0A9P6V0C3"/>
<protein>
    <recommendedName>
        <fullName evidence="6">Methyltransferase domain-containing protein</fullName>
    </recommendedName>
</protein>
<dbReference type="Proteomes" id="UP000738325">
    <property type="component" value="Unassembled WGS sequence"/>
</dbReference>
<dbReference type="CDD" id="cd02440">
    <property type="entry name" value="AdoMet_MTases"/>
    <property type="match status" value="1"/>
</dbReference>
<dbReference type="PANTHER" id="PTHR13379">
    <property type="entry name" value="UNCHARACTERIZED DUF1308"/>
    <property type="match status" value="1"/>
</dbReference>
<dbReference type="Pfam" id="PF07000">
    <property type="entry name" value="DUF1308"/>
    <property type="match status" value="1"/>
</dbReference>
<dbReference type="Pfam" id="PF13649">
    <property type="entry name" value="Methyltransf_25"/>
    <property type="match status" value="1"/>
</dbReference>
<evidence type="ECO:0000313" key="4">
    <source>
        <dbReference type="EMBL" id="KAG0329037.1"/>
    </source>
</evidence>
<reference evidence="4" key="1">
    <citation type="journal article" date="2020" name="Fungal Divers.">
        <title>Resolving the Mortierellaceae phylogeny through synthesis of multi-gene phylogenetics and phylogenomics.</title>
        <authorList>
            <person name="Vandepol N."/>
            <person name="Liber J."/>
            <person name="Desiro A."/>
            <person name="Na H."/>
            <person name="Kennedy M."/>
            <person name="Barry K."/>
            <person name="Grigoriev I.V."/>
            <person name="Miller A.N."/>
            <person name="O'Donnell K."/>
            <person name="Stajich J.E."/>
            <person name="Bonito G."/>
        </authorList>
    </citation>
    <scope>NUCLEOTIDE SEQUENCE</scope>
    <source>
        <strain evidence="4">REB-010B</strain>
    </source>
</reference>
<evidence type="ECO:0008006" key="6">
    <source>
        <dbReference type="Google" id="ProtNLM"/>
    </source>
</evidence>
<evidence type="ECO:0000256" key="1">
    <source>
        <dbReference type="SAM" id="MobiDB-lite"/>
    </source>
</evidence>
<sequence>MGTSQSSSRPNKDSQGASGNHYQRQHHTQSAASSGHSKYLSRNHSLTALDRHSTSGSSSPHPSTSTYGSGSGSPSSLQKALSRRRSSNKTAEFGQGSSSNNGGHQHHDPQHLPSHQEEGEDDYRYHHGRRYHNTSSLYMLPNDAQEVDRLHLQHYIFKIALDKNIHVPIPANGRVIEFGCGPATWTMDMATEMTAVNFVGVDISPIYPTAIYPRNCNFYNESFLEGVSQPDNSFDVVFQRNVISGLTFDFWQKSMKEAYRILKPGGYYECVESDLTIQNAGPQTHLVFDHLRLSMATRDVDPTLARSVDRLMVAAGFKEVHVKEYMIPVGKWGGKVGELWKQNMFAVLETVKPYLATAARVSEDQVQDIVNSMRKEMDTYNAHQIVYVTYECNDIIASLETWKDINRALEVDGLQKMTSALHSERKFLEKVASTAEDEIKPVQITSSNVPYLKSLVWALINSKNPIAIRKTFTYTLDPFTIIEPSEKFKALPKQQGQIGLSGGAAAAVKKGRSVMQLSTSQPLSTTLSNEQTFQVKVDVVADHGKSWLRINAGSVWSLIHEFSGMEDDSDDENEDENEDESAGNCGVSLGHIHARKKPVHVSKQTHPDMALLTRSLVLAADQNRLHYTHRPNITLRFAGILPGESLPLEAMIHKSVEVGRVAQSIQDDTVESFPVEVVFGPFSLPPNSSQSPLQAAAVGSMTPLDPLFAPFSIPKSVDDMVLFTKTLHLDITTLMALSSFLCHTIRPDPALFTSPPLILQAQQEHDQPLLPLLAKIFAGRERIVICRTSATRFKEILDVIGGPEEKWRGKAMIHDPLEDQESAEDETSIKERWVQNSEWARQYGVFADGPPRIEVIEDILETISANEEQEHEQKQSDNSPSGIGDIVDSSRPLNAATSPSGSVPTQRELNMTELHTKIFLTGYNGRLTTLTANQVGFRTVTRMGQVPAEMSIWNHSPRSLAEAKLQS</sequence>
<feature type="domain" description="DUF1308" evidence="2">
    <location>
        <begin position="727"/>
        <end position="830"/>
    </location>
</feature>
<accession>A0A9P6V0C3</accession>
<feature type="compositionally biased region" description="Polar residues" evidence="1">
    <location>
        <begin position="1"/>
        <end position="46"/>
    </location>
</feature>
<feature type="compositionally biased region" description="Basic and acidic residues" evidence="1">
    <location>
        <begin position="105"/>
        <end position="119"/>
    </location>
</feature>
<dbReference type="InterPro" id="IPR029063">
    <property type="entry name" value="SAM-dependent_MTases_sf"/>
</dbReference>
<feature type="domain" description="Methyltransferase" evidence="3">
    <location>
        <begin position="175"/>
        <end position="266"/>
    </location>
</feature>
<dbReference type="SUPFAM" id="SSF53335">
    <property type="entry name" value="S-adenosyl-L-methionine-dependent methyltransferases"/>
    <property type="match status" value="1"/>
</dbReference>
<feature type="region of interest" description="Disordered" evidence="1">
    <location>
        <begin position="1"/>
        <end position="119"/>
    </location>
</feature>
<feature type="compositionally biased region" description="Low complexity" evidence="1">
    <location>
        <begin position="54"/>
        <end position="76"/>
    </location>
</feature>
<feature type="compositionally biased region" description="Polar residues" evidence="1">
    <location>
        <begin position="891"/>
        <end position="908"/>
    </location>
</feature>
<gene>
    <name evidence="4" type="ORF">BGZ99_003667</name>
</gene>
<dbReference type="InterPro" id="IPR010733">
    <property type="entry name" value="DUF1308"/>
</dbReference>
<dbReference type="PANTHER" id="PTHR13379:SF0">
    <property type="entry name" value="UPF0415 PROTEIN C7ORF25"/>
    <property type="match status" value="1"/>
</dbReference>
<dbReference type="EMBL" id="JAAAIP010000023">
    <property type="protein sequence ID" value="KAG0329037.1"/>
    <property type="molecule type" value="Genomic_DNA"/>
</dbReference>
<proteinExistence type="predicted"/>
<organism evidence="4 5">
    <name type="scientific">Dissophora globulifera</name>
    <dbReference type="NCBI Taxonomy" id="979702"/>
    <lineage>
        <taxon>Eukaryota</taxon>
        <taxon>Fungi</taxon>
        <taxon>Fungi incertae sedis</taxon>
        <taxon>Mucoromycota</taxon>
        <taxon>Mortierellomycotina</taxon>
        <taxon>Mortierellomycetes</taxon>
        <taxon>Mortierellales</taxon>
        <taxon>Mortierellaceae</taxon>
        <taxon>Dissophora</taxon>
    </lineage>
</organism>
<feature type="compositionally biased region" description="Acidic residues" evidence="1">
    <location>
        <begin position="565"/>
        <end position="581"/>
    </location>
</feature>
<comment type="caution">
    <text evidence="4">The sequence shown here is derived from an EMBL/GenBank/DDBJ whole genome shotgun (WGS) entry which is preliminary data.</text>
</comment>
<name>A0A9P6V0C3_9FUNG</name>